<keyword evidence="6" id="KW-0961">Cell wall biogenesis/degradation</keyword>
<dbReference type="Pfam" id="PF02388">
    <property type="entry name" value="FemAB"/>
    <property type="match status" value="1"/>
</dbReference>
<dbReference type="GO" id="GO:0009252">
    <property type="term" value="P:peptidoglycan biosynthetic process"/>
    <property type="evidence" value="ECO:0007669"/>
    <property type="project" value="UniProtKB-KW"/>
</dbReference>
<dbReference type="HOGENOM" id="CLU_048411_2_0_9"/>
<dbReference type="GO" id="GO:0071555">
    <property type="term" value="P:cell wall organization"/>
    <property type="evidence" value="ECO:0007669"/>
    <property type="project" value="UniProtKB-KW"/>
</dbReference>
<proteinExistence type="inferred from homology"/>
<keyword evidence="3" id="KW-0133">Cell shape</keyword>
<keyword evidence="2" id="KW-0808">Transferase</keyword>
<gene>
    <name evidence="8" type="ordered locus">SEQ_1501</name>
</gene>
<dbReference type="SUPFAM" id="SSF55729">
    <property type="entry name" value="Acyl-CoA N-acyltransferases (Nat)"/>
    <property type="match status" value="2"/>
</dbReference>
<reference evidence="8 9" key="1">
    <citation type="journal article" date="2009" name="PLoS Pathog.">
        <title>Genomic evidence for the evolution of Streptococcus equi: host restriction, increased virulence, and genetic exchange with human pathogens.</title>
        <authorList>
            <person name="Holden M.T.G."/>
            <person name="Heather Z."/>
            <person name="Paillot R."/>
            <person name="Steward K.F."/>
            <person name="Webb K."/>
            <person name="Ainslie F."/>
            <person name="Jourdan T."/>
            <person name="Bason N.C."/>
            <person name="Holroyd N.E."/>
            <person name="Mungall K."/>
            <person name="Quail M.A."/>
            <person name="Sanders M."/>
            <person name="Simmonds M."/>
            <person name="Willey D."/>
            <person name="Brooks K."/>
            <person name="Aanensen D.M."/>
            <person name="Spratt B.G."/>
            <person name="Jolley K.A."/>
            <person name="Maiden M.C.J."/>
            <person name="Kehoe M."/>
            <person name="Chanter N."/>
            <person name="Bentley S.D."/>
            <person name="Robinson C."/>
            <person name="Maskell D.J."/>
            <person name="Parkhill J."/>
            <person name="Waller A.S."/>
        </authorList>
    </citation>
    <scope>NUCLEOTIDE SEQUENCE [LARGE SCALE GENOMIC DNA]</scope>
    <source>
        <strain evidence="8 9">4047</strain>
    </source>
</reference>
<dbReference type="Gene3D" id="3.40.630.30">
    <property type="match status" value="2"/>
</dbReference>
<dbReference type="InterPro" id="IPR003447">
    <property type="entry name" value="FEMABX"/>
</dbReference>
<protein>
    <submittedName>
        <fullName evidence="8">Putative peptidoglycan pentaglycine interpeptide biosynthesis protein</fullName>
    </submittedName>
</protein>
<dbReference type="PANTHER" id="PTHR36174:SF1">
    <property type="entry name" value="LIPID II:GLYCINE GLYCYLTRANSFERASE"/>
    <property type="match status" value="1"/>
</dbReference>
<dbReference type="GO" id="GO:0008360">
    <property type="term" value="P:regulation of cell shape"/>
    <property type="evidence" value="ECO:0007669"/>
    <property type="project" value="UniProtKB-KW"/>
</dbReference>
<accession>C0M6S4</accession>
<evidence type="ECO:0000256" key="5">
    <source>
        <dbReference type="ARBA" id="ARBA00023315"/>
    </source>
</evidence>
<organism evidence="8 9">
    <name type="scientific">Streptococcus equi subsp. equi (strain 4047)</name>
    <dbReference type="NCBI Taxonomy" id="553482"/>
    <lineage>
        <taxon>Bacteria</taxon>
        <taxon>Bacillati</taxon>
        <taxon>Bacillota</taxon>
        <taxon>Bacilli</taxon>
        <taxon>Lactobacillales</taxon>
        <taxon>Streptococcaceae</taxon>
        <taxon>Streptococcus</taxon>
    </lineage>
</organism>
<dbReference type="InterPro" id="IPR016181">
    <property type="entry name" value="Acyl_CoA_acyltransferase"/>
</dbReference>
<evidence type="ECO:0000256" key="7">
    <source>
        <dbReference type="SAM" id="Coils"/>
    </source>
</evidence>
<dbReference type="InterPro" id="IPR050644">
    <property type="entry name" value="PG_Glycine_Bridge_Synth"/>
</dbReference>
<evidence type="ECO:0000313" key="8">
    <source>
        <dbReference type="EMBL" id="CAW94422.1"/>
    </source>
</evidence>
<keyword evidence="5" id="KW-0012">Acyltransferase</keyword>
<dbReference type="PANTHER" id="PTHR36174">
    <property type="entry name" value="LIPID II:GLYCINE GLYCYLTRANSFERASE"/>
    <property type="match status" value="1"/>
</dbReference>
<dbReference type="Gene3D" id="1.20.58.90">
    <property type="match status" value="1"/>
</dbReference>
<sequence>MGIKLMYTYKIGISAKEHDQFVLSHPQVNLLQSAHWAQVKDNWEHELIGFYQDDKQVAAAACLIKRLPLGMTMIYIPRGPIMDYSDFELVNFVMTSLKAYGKSKRALMIKYDPSLFISQALIGEERKDNDFTLSIIDFLKTIGVEWTGRTKELEQTIQPRFQANIYAKDFKLQSLSKKARQSIRTAQNKGVEIIIGSTELLEDFSALMKKTEERKHISLRGISYYDKLMTTYANQAYITMARLNLPKQKALIQQQLEEALSNQQAFTQHSKPGKVAENQNTIKRLEKELAFLDKEIQAGKSLVPLAATLTLIYGQTSENLYAGMDNDFRQYQAALLTWYHTAEEAFKRGCQWHNLGGVENQLDGGLFQFKARLNPAIEEFAGEFSIPVGPISKVAMIAYNLRKKLRSNP</sequence>
<dbReference type="GO" id="GO:0016755">
    <property type="term" value="F:aminoacyltransferase activity"/>
    <property type="evidence" value="ECO:0007669"/>
    <property type="project" value="InterPro"/>
</dbReference>
<dbReference type="AlphaFoldDB" id="C0M6S4"/>
<dbReference type="KEGG" id="seu:SEQ_1501"/>
<comment type="similarity">
    <text evidence="1">Belongs to the FemABX family.</text>
</comment>
<evidence type="ECO:0000256" key="4">
    <source>
        <dbReference type="ARBA" id="ARBA00022984"/>
    </source>
</evidence>
<keyword evidence="4" id="KW-0573">Peptidoglycan synthesis</keyword>
<evidence type="ECO:0000256" key="1">
    <source>
        <dbReference type="ARBA" id="ARBA00009943"/>
    </source>
</evidence>
<evidence type="ECO:0000256" key="2">
    <source>
        <dbReference type="ARBA" id="ARBA00022679"/>
    </source>
</evidence>
<feature type="coiled-coil region" evidence="7">
    <location>
        <begin position="275"/>
        <end position="302"/>
    </location>
</feature>
<keyword evidence="7" id="KW-0175">Coiled coil</keyword>
<dbReference type="EMBL" id="FM204883">
    <property type="protein sequence ID" value="CAW94422.1"/>
    <property type="molecule type" value="Genomic_DNA"/>
</dbReference>
<name>C0M6S4_STRE4</name>
<evidence type="ECO:0000256" key="6">
    <source>
        <dbReference type="ARBA" id="ARBA00023316"/>
    </source>
</evidence>
<dbReference type="Proteomes" id="UP000001365">
    <property type="component" value="Chromosome"/>
</dbReference>
<dbReference type="PROSITE" id="PS51191">
    <property type="entry name" value="FEMABX"/>
    <property type="match status" value="1"/>
</dbReference>
<evidence type="ECO:0000256" key="3">
    <source>
        <dbReference type="ARBA" id="ARBA00022960"/>
    </source>
</evidence>
<evidence type="ECO:0000313" key="9">
    <source>
        <dbReference type="Proteomes" id="UP000001365"/>
    </source>
</evidence>